<comment type="similarity">
    <text evidence="4 16">Belongs to the ATP phosphoribosyltransferase family. Short subfamily.</text>
</comment>
<comment type="domain">
    <text evidence="16">Lacks the C-terminal regulatory region which is replaced by HisZ.</text>
</comment>
<evidence type="ECO:0000256" key="1">
    <source>
        <dbReference type="ARBA" id="ARBA00000915"/>
    </source>
</evidence>
<evidence type="ECO:0000256" key="4">
    <source>
        <dbReference type="ARBA" id="ARBA00009489"/>
    </source>
</evidence>
<feature type="domain" description="ATP phosphoribosyltransferase catalytic" evidence="17">
    <location>
        <begin position="53"/>
        <end position="204"/>
    </location>
</feature>
<name>A0ABS6GKV0_9BACI</name>
<dbReference type="InterPro" id="IPR018198">
    <property type="entry name" value="ATP_PRibTrfase_CS"/>
</dbReference>
<evidence type="ECO:0000256" key="13">
    <source>
        <dbReference type="ARBA" id="ARBA00022840"/>
    </source>
</evidence>
<comment type="subcellular location">
    <subcellularLocation>
        <location evidence="2 16">Cytoplasm</location>
    </subcellularLocation>
</comment>
<keyword evidence="11 16" id="KW-0808">Transferase</keyword>
<evidence type="ECO:0000259" key="17">
    <source>
        <dbReference type="Pfam" id="PF01634"/>
    </source>
</evidence>
<evidence type="ECO:0000256" key="3">
    <source>
        <dbReference type="ARBA" id="ARBA00004667"/>
    </source>
</evidence>
<proteinExistence type="inferred from homology"/>
<evidence type="ECO:0000256" key="15">
    <source>
        <dbReference type="ARBA" id="ARBA00024861"/>
    </source>
</evidence>
<comment type="catalytic activity">
    <reaction evidence="1 16">
        <text>1-(5-phospho-beta-D-ribosyl)-ATP + diphosphate = 5-phospho-alpha-D-ribose 1-diphosphate + ATP</text>
        <dbReference type="Rhea" id="RHEA:18473"/>
        <dbReference type="ChEBI" id="CHEBI:30616"/>
        <dbReference type="ChEBI" id="CHEBI:33019"/>
        <dbReference type="ChEBI" id="CHEBI:58017"/>
        <dbReference type="ChEBI" id="CHEBI:73183"/>
        <dbReference type="EC" id="2.4.2.17"/>
    </reaction>
</comment>
<sequence length="217" mass="23724">MEVIKIALAKGRLAEKSVDLFESIGVVFSQFHEESRKLIFKSDHQQFEMILVKATDVATYVENGAADIGVAGKDTLLESEADVYEVIDLGFGKCRFAVAGKEDTDLNGMIKPRIASKYPKVTTDYFEQKGKQIETIKLNGSVELAPLVGLSDAIVDIVETGGTLKENGLVVLEDMVQSSARLICNKASFKTKGESIQPFIENVQDMIKQSEGEKANA</sequence>
<comment type="pathway">
    <text evidence="3 16">Amino-acid biosynthesis; L-histidine biosynthesis; L-histidine from 5-phospho-alpha-D-ribose 1-diphosphate: step 1/9.</text>
</comment>
<evidence type="ECO:0000256" key="2">
    <source>
        <dbReference type="ARBA" id="ARBA00004496"/>
    </source>
</evidence>
<dbReference type="NCBIfam" id="TIGR00070">
    <property type="entry name" value="hisG"/>
    <property type="match status" value="1"/>
</dbReference>
<dbReference type="Pfam" id="PF01634">
    <property type="entry name" value="HisG"/>
    <property type="match status" value="1"/>
</dbReference>
<comment type="function">
    <text evidence="15 16">Catalyzes the condensation of ATP and 5-phosphoribose 1-diphosphate to form N'-(5'-phosphoribosyl)-ATP (PR-ATP). Has a crucial role in the pathway because the rate of histidine biosynthesis seems to be controlled primarily by regulation of HisG enzymatic activity.</text>
</comment>
<dbReference type="CDD" id="cd13595">
    <property type="entry name" value="PBP2_HisGs"/>
    <property type="match status" value="1"/>
</dbReference>
<dbReference type="EC" id="2.4.2.17" evidence="6 16"/>
<evidence type="ECO:0000256" key="12">
    <source>
        <dbReference type="ARBA" id="ARBA00022741"/>
    </source>
</evidence>
<dbReference type="PROSITE" id="PS01316">
    <property type="entry name" value="ATP_P_PHORIBOSYLTR"/>
    <property type="match status" value="1"/>
</dbReference>
<evidence type="ECO:0000256" key="7">
    <source>
        <dbReference type="ARBA" id="ARBA00020998"/>
    </source>
</evidence>
<evidence type="ECO:0000256" key="14">
    <source>
        <dbReference type="ARBA" id="ARBA00023102"/>
    </source>
</evidence>
<dbReference type="RefSeq" id="WP_144160319.1">
    <property type="nucleotide sequence ID" value="NZ_CAUPKR010000001.1"/>
</dbReference>
<keyword evidence="19" id="KW-1185">Reference proteome</keyword>
<evidence type="ECO:0000313" key="18">
    <source>
        <dbReference type="EMBL" id="MBU6079716.1"/>
    </source>
</evidence>
<dbReference type="InterPro" id="IPR001348">
    <property type="entry name" value="ATP_PRibTrfase_HisG"/>
</dbReference>
<dbReference type="PANTHER" id="PTHR21403">
    <property type="entry name" value="ATP PHOSPHORIBOSYLTRANSFERASE ATP-PRTASE"/>
    <property type="match status" value="1"/>
</dbReference>
<evidence type="ECO:0000313" key="19">
    <source>
        <dbReference type="Proteomes" id="UP000812672"/>
    </source>
</evidence>
<dbReference type="Proteomes" id="UP000812672">
    <property type="component" value="Unassembled WGS sequence"/>
</dbReference>
<evidence type="ECO:0000256" key="8">
    <source>
        <dbReference type="ARBA" id="ARBA00022490"/>
    </source>
</evidence>
<evidence type="ECO:0000256" key="6">
    <source>
        <dbReference type="ARBA" id="ARBA00011946"/>
    </source>
</evidence>
<accession>A0ABS6GKV0</accession>
<keyword evidence="13 16" id="KW-0067">ATP-binding</keyword>
<keyword evidence="14 16" id="KW-0368">Histidine biosynthesis</keyword>
<protein>
    <recommendedName>
        <fullName evidence="7 16">ATP phosphoribosyltransferase</fullName>
        <shortName evidence="16">ATP-PRT</shortName>
        <shortName evidence="16">ATP-PRTase</shortName>
        <ecNumber evidence="6 16">2.4.2.17</ecNumber>
    </recommendedName>
</protein>
<gene>
    <name evidence="16" type="primary">hisG</name>
    <name evidence="18" type="ORF">KQ486_01660</name>
</gene>
<dbReference type="SUPFAM" id="SSF53850">
    <property type="entry name" value="Periplasmic binding protein-like II"/>
    <property type="match status" value="1"/>
</dbReference>
<evidence type="ECO:0000256" key="10">
    <source>
        <dbReference type="ARBA" id="ARBA00022676"/>
    </source>
</evidence>
<dbReference type="HAMAP" id="MF_01018">
    <property type="entry name" value="HisG_Short"/>
    <property type="match status" value="1"/>
</dbReference>
<dbReference type="EMBL" id="JAHLZF010000001">
    <property type="protein sequence ID" value="MBU6079716.1"/>
    <property type="molecule type" value="Genomic_DNA"/>
</dbReference>
<keyword evidence="9 16" id="KW-0028">Amino-acid biosynthesis</keyword>
<dbReference type="Gene3D" id="3.40.190.10">
    <property type="entry name" value="Periplasmic binding protein-like II"/>
    <property type="match status" value="2"/>
</dbReference>
<comment type="caution">
    <text evidence="18">The sequence shown here is derived from an EMBL/GenBank/DDBJ whole genome shotgun (WGS) entry which is preliminary data.</text>
</comment>
<keyword evidence="10 16" id="KW-0328">Glycosyltransferase</keyword>
<reference evidence="18 19" key="1">
    <citation type="journal article" date="2011" name="Int. J. Syst. Evol. Microbiol.">
        <title>Allobacillus halotolerans gen. nov., sp. nov. isolated from shrimp paste.</title>
        <authorList>
            <person name="Sheu S.Y."/>
            <person name="Arun A.B."/>
            <person name="Jiang S.R."/>
            <person name="Young C.C."/>
            <person name="Chen W.M."/>
        </authorList>
    </citation>
    <scope>NUCLEOTIDE SEQUENCE [LARGE SCALE GENOMIC DNA]</scope>
    <source>
        <strain evidence="18 19">LMG 24826</strain>
    </source>
</reference>
<dbReference type="PANTHER" id="PTHR21403:SF8">
    <property type="entry name" value="ATP PHOSPHORIBOSYLTRANSFERASE"/>
    <property type="match status" value="1"/>
</dbReference>
<comment type="subunit">
    <text evidence="5 16">Heteromultimer composed of HisG and HisZ subunits.</text>
</comment>
<evidence type="ECO:0000256" key="9">
    <source>
        <dbReference type="ARBA" id="ARBA00022605"/>
    </source>
</evidence>
<dbReference type="InterPro" id="IPR024893">
    <property type="entry name" value="ATP_PRibTrfase_HisG_short"/>
</dbReference>
<dbReference type="GO" id="GO:0003879">
    <property type="term" value="F:ATP phosphoribosyltransferase activity"/>
    <property type="evidence" value="ECO:0007669"/>
    <property type="project" value="UniProtKB-EC"/>
</dbReference>
<keyword evidence="12 16" id="KW-0547">Nucleotide-binding</keyword>
<evidence type="ECO:0000256" key="16">
    <source>
        <dbReference type="HAMAP-Rule" id="MF_01018"/>
    </source>
</evidence>
<evidence type="ECO:0000256" key="11">
    <source>
        <dbReference type="ARBA" id="ARBA00022679"/>
    </source>
</evidence>
<dbReference type="InterPro" id="IPR013820">
    <property type="entry name" value="ATP_PRibTrfase_cat"/>
</dbReference>
<organism evidence="18 19">
    <name type="scientific">Allobacillus halotolerans</name>
    <dbReference type="NCBI Taxonomy" id="570278"/>
    <lineage>
        <taxon>Bacteria</taxon>
        <taxon>Bacillati</taxon>
        <taxon>Bacillota</taxon>
        <taxon>Bacilli</taxon>
        <taxon>Bacillales</taxon>
        <taxon>Bacillaceae</taxon>
        <taxon>Allobacillus</taxon>
    </lineage>
</organism>
<keyword evidence="8 16" id="KW-0963">Cytoplasm</keyword>
<evidence type="ECO:0000256" key="5">
    <source>
        <dbReference type="ARBA" id="ARBA00011496"/>
    </source>
</evidence>